<reference evidence="2 3" key="1">
    <citation type="submission" date="2014-06" db="EMBL/GenBank/DDBJ databases">
        <authorList>
            <person name="Urmite Genomes Urmite Genomes"/>
        </authorList>
    </citation>
    <scope>NUCLEOTIDE SEQUENCE [LARGE SCALE GENOMIC DNA]</scope>
</reference>
<gene>
    <name evidence="2" type="ORF">BN59_01891</name>
</gene>
<accession>A0A078KX40</accession>
<evidence type="ECO:0000256" key="1">
    <source>
        <dbReference type="SAM" id="Coils"/>
    </source>
</evidence>
<dbReference type="STRING" id="1034943.BN59_01891"/>
<name>A0A078KX40_9GAMM</name>
<dbReference type="Proteomes" id="UP000044071">
    <property type="component" value="Unassembled WGS sequence"/>
</dbReference>
<sequence>MVHCQLNGLPLNEMVPNMQPSIKIVANQTGHTSHTFVLFGYEQDDYSSMKLETHKDEFFIVDLWLYALSDQGELGCGVYTYQDYPRGFLSHVKCVYDNHQPFTRADWQNYLDEKEGIQKAANGFFSPDPKSLLSQKILNLTNKISELEWRTTDLEREIETRETQTIDEWGLEIEDNPSLLAELKQQLNHFRTSIVRAEEELQKLNEKLESIDSTAPAHPSPLK</sequence>
<protein>
    <submittedName>
        <fullName evidence="2">Uncharacterized protein</fullName>
    </submittedName>
</protein>
<dbReference type="AlphaFoldDB" id="A0A078KX40"/>
<feature type="coiled-coil region" evidence="1">
    <location>
        <begin position="137"/>
        <end position="214"/>
    </location>
</feature>
<dbReference type="EMBL" id="CCSB01000002">
    <property type="protein sequence ID" value="CDZ77607.1"/>
    <property type="molecule type" value="Genomic_DNA"/>
</dbReference>
<keyword evidence="3" id="KW-1185">Reference proteome</keyword>
<dbReference type="eggNOG" id="ENOG5031I53">
    <property type="taxonomic scope" value="Bacteria"/>
</dbReference>
<keyword evidence="1" id="KW-0175">Coiled coil</keyword>
<proteinExistence type="predicted"/>
<evidence type="ECO:0000313" key="3">
    <source>
        <dbReference type="Proteomes" id="UP000044071"/>
    </source>
</evidence>
<organism evidence="2 3">
    <name type="scientific">Legionella massiliensis</name>
    <dbReference type="NCBI Taxonomy" id="1034943"/>
    <lineage>
        <taxon>Bacteria</taxon>
        <taxon>Pseudomonadati</taxon>
        <taxon>Pseudomonadota</taxon>
        <taxon>Gammaproteobacteria</taxon>
        <taxon>Legionellales</taxon>
        <taxon>Legionellaceae</taxon>
        <taxon>Legionella</taxon>
    </lineage>
</organism>
<evidence type="ECO:0000313" key="2">
    <source>
        <dbReference type="EMBL" id="CDZ77607.1"/>
    </source>
</evidence>